<name>A0AB39BMV4_9BACI</name>
<evidence type="ECO:0008006" key="2">
    <source>
        <dbReference type="Google" id="ProtNLM"/>
    </source>
</evidence>
<geneLocation type="plasmid" evidence="1">
    <name>unnamed</name>
</geneLocation>
<organism evidence="1">
    <name type="scientific">Alkalihalophilus sp. As8PL</name>
    <dbReference type="NCBI Taxonomy" id="3237103"/>
    <lineage>
        <taxon>Bacteria</taxon>
        <taxon>Bacillati</taxon>
        <taxon>Bacillota</taxon>
        <taxon>Bacilli</taxon>
        <taxon>Bacillales</taxon>
        <taxon>Bacillaceae</taxon>
        <taxon>Alkalihalophilus</taxon>
    </lineage>
</organism>
<evidence type="ECO:0000313" key="1">
    <source>
        <dbReference type="EMBL" id="XDI35111.1"/>
    </source>
</evidence>
<gene>
    <name evidence="1" type="ORF">AB3N04_01115</name>
</gene>
<reference evidence="1" key="1">
    <citation type="submission" date="2024-07" db="EMBL/GenBank/DDBJ databases">
        <title>Identification and characteristics of an arsenic-resistant bacterial isolate, which belongs to a novel species.</title>
        <authorList>
            <person name="Juszczyk A."/>
            <person name="Kowalczyk A."/>
            <person name="Was K."/>
            <person name="Kosowicz W."/>
            <person name="Budzyn A."/>
            <person name="Latowski D."/>
        </authorList>
    </citation>
    <scope>NUCLEOTIDE SEQUENCE</scope>
    <source>
        <strain evidence="1">As8PL</strain>
        <plasmid evidence="1">unnamed</plasmid>
    </source>
</reference>
<dbReference type="RefSeq" id="WP_368502728.1">
    <property type="nucleotide sequence ID" value="NZ_CP162550.1"/>
</dbReference>
<accession>A0AB39BMV4</accession>
<sequence>MNKIMKEIHQCTLRVSKHAKEQMILRGYSNEDILSFFQSDMKLVDSNLGYNHRVGQKLPTYTIEGVDSDKKPMAIVLSREEKLFTLVTIMPTTDERRFRRLIQKRSVPV</sequence>
<dbReference type="EMBL" id="CP162550">
    <property type="protein sequence ID" value="XDI35111.1"/>
    <property type="molecule type" value="Genomic_DNA"/>
</dbReference>
<protein>
    <recommendedName>
        <fullName evidence="2">DUF4258 domain-containing protein</fullName>
    </recommendedName>
</protein>
<keyword evidence="1" id="KW-0614">Plasmid</keyword>
<proteinExistence type="predicted"/>
<dbReference type="AlphaFoldDB" id="A0AB39BMV4"/>